<dbReference type="AlphaFoldDB" id="A0AAE0MNA0"/>
<protein>
    <recommendedName>
        <fullName evidence="4">BTB domain-containing protein</fullName>
    </recommendedName>
</protein>
<dbReference type="Proteomes" id="UP001278500">
    <property type="component" value="Unassembled WGS sequence"/>
</dbReference>
<feature type="region of interest" description="Disordered" evidence="1">
    <location>
        <begin position="409"/>
        <end position="435"/>
    </location>
</feature>
<organism evidence="2 3">
    <name type="scientific">Neurospora tetraspora</name>
    <dbReference type="NCBI Taxonomy" id="94610"/>
    <lineage>
        <taxon>Eukaryota</taxon>
        <taxon>Fungi</taxon>
        <taxon>Dikarya</taxon>
        <taxon>Ascomycota</taxon>
        <taxon>Pezizomycotina</taxon>
        <taxon>Sordariomycetes</taxon>
        <taxon>Sordariomycetidae</taxon>
        <taxon>Sordariales</taxon>
        <taxon>Sordariaceae</taxon>
        <taxon>Neurospora</taxon>
    </lineage>
</organism>
<dbReference type="EMBL" id="JAUEPP010000007">
    <property type="protein sequence ID" value="KAK3338853.1"/>
    <property type="molecule type" value="Genomic_DNA"/>
</dbReference>
<evidence type="ECO:0008006" key="4">
    <source>
        <dbReference type="Google" id="ProtNLM"/>
    </source>
</evidence>
<accession>A0AAE0MNA0</accession>
<evidence type="ECO:0000256" key="1">
    <source>
        <dbReference type="SAM" id="MobiDB-lite"/>
    </source>
</evidence>
<comment type="caution">
    <text evidence="2">The sequence shown here is derived from an EMBL/GenBank/DDBJ whole genome shotgun (WGS) entry which is preliminary data.</text>
</comment>
<proteinExistence type="predicted"/>
<evidence type="ECO:0000313" key="3">
    <source>
        <dbReference type="Proteomes" id="UP001278500"/>
    </source>
</evidence>
<dbReference type="GeneID" id="87862169"/>
<dbReference type="RefSeq" id="XP_062678213.1">
    <property type="nucleotide sequence ID" value="XM_062825015.1"/>
</dbReference>
<sequence length="480" mass="54586">MNQQTPPQSTSPSTHSSPAMALTSPDLVLCHTFYMTKDTVSFDRDADTLILVRGTSPGVVIPPQRLFLIRSDHLFLNSSFYKRLFSERCIKNIPRTDDHLRLFKITLSSVDPEALFLILRACHNGWVSLPASTLNVLDLVLRIAKTAHDLEFNIGMADPSSTTASLSWAARGWLLDRRNGLFANNLVDRWKLVKAAFYFGQRSAFRRLSVDLTKRLPDPFWAHLAGDIRRGVNMHFEHLLTSEEKTIIIAIRLLFLFYNILHREAPFPPNMAPLLPTSALPARITQSWSDHTKAMWDAQVQESSVCTCSWLPSYYTVWTRGLELHVDLFAEGFTEHESHESHGMLFRSIAWALGHDVVAKPWDKCEVGEEPKCGLANGREGHEEKARELIGKLRRCLCGWMVDVERNPVEDEDSVEGSDKDSDEDSDLERSGVPYSRVPYYDVEVPGAQYPDPVYQLPLENLNFDAPDFEDRDIEDFQLP</sequence>
<keyword evidence="3" id="KW-1185">Reference proteome</keyword>
<evidence type="ECO:0000313" key="2">
    <source>
        <dbReference type="EMBL" id="KAK3338853.1"/>
    </source>
</evidence>
<name>A0AAE0MNA0_9PEZI</name>
<reference evidence="2" key="2">
    <citation type="submission" date="2023-06" db="EMBL/GenBank/DDBJ databases">
        <authorList>
            <consortium name="Lawrence Berkeley National Laboratory"/>
            <person name="Haridas S."/>
            <person name="Hensen N."/>
            <person name="Bonometti L."/>
            <person name="Westerberg I."/>
            <person name="Brannstrom I.O."/>
            <person name="Guillou S."/>
            <person name="Cros-Aarteil S."/>
            <person name="Calhoun S."/>
            <person name="Kuo A."/>
            <person name="Mondo S."/>
            <person name="Pangilinan J."/>
            <person name="Riley R."/>
            <person name="Labutti K."/>
            <person name="Andreopoulos B."/>
            <person name="Lipzen A."/>
            <person name="Chen C."/>
            <person name="Yanf M."/>
            <person name="Daum C."/>
            <person name="Ng V."/>
            <person name="Clum A."/>
            <person name="Steindorff A."/>
            <person name="Ohm R."/>
            <person name="Martin F."/>
            <person name="Silar P."/>
            <person name="Natvig D."/>
            <person name="Lalanne C."/>
            <person name="Gautier V."/>
            <person name="Ament-Velasquez S.L."/>
            <person name="Kruys A."/>
            <person name="Hutchinson M.I."/>
            <person name="Powell A.J."/>
            <person name="Barry K."/>
            <person name="Miller A.N."/>
            <person name="Grigoriev I.V."/>
            <person name="Debuchy R."/>
            <person name="Gladieux P."/>
            <person name="Thoren M.H."/>
            <person name="Johannesson H."/>
        </authorList>
    </citation>
    <scope>NUCLEOTIDE SEQUENCE</scope>
    <source>
        <strain evidence="2">CBS 560.94</strain>
    </source>
</reference>
<feature type="compositionally biased region" description="Acidic residues" evidence="1">
    <location>
        <begin position="410"/>
        <end position="427"/>
    </location>
</feature>
<gene>
    <name evidence="2" type="ORF">B0H65DRAFT_432596</name>
</gene>
<reference evidence="2" key="1">
    <citation type="journal article" date="2023" name="Mol. Phylogenet. Evol.">
        <title>Genome-scale phylogeny and comparative genomics of the fungal order Sordariales.</title>
        <authorList>
            <person name="Hensen N."/>
            <person name="Bonometti L."/>
            <person name="Westerberg I."/>
            <person name="Brannstrom I.O."/>
            <person name="Guillou S."/>
            <person name="Cros-Aarteil S."/>
            <person name="Calhoun S."/>
            <person name="Haridas S."/>
            <person name="Kuo A."/>
            <person name="Mondo S."/>
            <person name="Pangilinan J."/>
            <person name="Riley R."/>
            <person name="LaButti K."/>
            <person name="Andreopoulos B."/>
            <person name="Lipzen A."/>
            <person name="Chen C."/>
            <person name="Yan M."/>
            <person name="Daum C."/>
            <person name="Ng V."/>
            <person name="Clum A."/>
            <person name="Steindorff A."/>
            <person name="Ohm R.A."/>
            <person name="Martin F."/>
            <person name="Silar P."/>
            <person name="Natvig D.O."/>
            <person name="Lalanne C."/>
            <person name="Gautier V."/>
            <person name="Ament-Velasquez S.L."/>
            <person name="Kruys A."/>
            <person name="Hutchinson M.I."/>
            <person name="Powell A.J."/>
            <person name="Barry K."/>
            <person name="Miller A.N."/>
            <person name="Grigoriev I.V."/>
            <person name="Debuchy R."/>
            <person name="Gladieux P."/>
            <person name="Hiltunen Thoren M."/>
            <person name="Johannesson H."/>
        </authorList>
    </citation>
    <scope>NUCLEOTIDE SEQUENCE</scope>
    <source>
        <strain evidence="2">CBS 560.94</strain>
    </source>
</reference>